<name>A0A5D3AQH6_9TREE</name>
<sequence length="219" mass="23771">MSARVTTPNNNSLLPLSPTTTAPKDEEAFVNDLNVRLAAVQAEVERLEDINNASFLSSNHHHENVIKPIRREYLDASFEKRLRTVDGADTIIINMPTSAHVDVDVEGSAAKVMPAKLTPVYFPAAPSGTPYTSLEKTPLDIFSHAHIHTSSDLELGLQAYNRIAPPTITSANTSAKGQGQRKASRWVAYVAASMFMGGVVVGSVVGLVYYTTKQHDARN</sequence>
<comment type="caution">
    <text evidence="3">The sequence shown here is derived from an EMBL/GenBank/DDBJ whole genome shotgun (WGS) entry which is preliminary data.</text>
</comment>
<organism evidence="3 4">
    <name type="scientific">Cryptococcus floricola</name>
    <dbReference type="NCBI Taxonomy" id="2591691"/>
    <lineage>
        <taxon>Eukaryota</taxon>
        <taxon>Fungi</taxon>
        <taxon>Dikarya</taxon>
        <taxon>Basidiomycota</taxon>
        <taxon>Agaricomycotina</taxon>
        <taxon>Tremellomycetes</taxon>
        <taxon>Tremellales</taxon>
        <taxon>Cryptococcaceae</taxon>
        <taxon>Cryptococcus</taxon>
    </lineage>
</organism>
<dbReference type="EMBL" id="NIDF01000171">
    <property type="protein sequence ID" value="TYJ51936.1"/>
    <property type="molecule type" value="Genomic_DNA"/>
</dbReference>
<reference evidence="3 4" key="1">
    <citation type="submission" date="2017-05" db="EMBL/GenBank/DDBJ databases">
        <title>The Genome Sequence of Tsuchiyaea wingfieldii DSM 27421.</title>
        <authorList>
            <person name="Cuomo C."/>
            <person name="Passer A."/>
            <person name="Billmyre B."/>
            <person name="Heitman J."/>
        </authorList>
    </citation>
    <scope>NUCLEOTIDE SEQUENCE [LARGE SCALE GENOMIC DNA]</scope>
    <source>
        <strain evidence="3 4">DSM 27421</strain>
    </source>
</reference>
<evidence type="ECO:0000313" key="4">
    <source>
        <dbReference type="Proteomes" id="UP000322245"/>
    </source>
</evidence>
<dbReference type="AlphaFoldDB" id="A0A5D3AQH6"/>
<keyword evidence="2" id="KW-0812">Transmembrane</keyword>
<feature type="region of interest" description="Disordered" evidence="1">
    <location>
        <begin position="1"/>
        <end position="23"/>
    </location>
</feature>
<proteinExistence type="predicted"/>
<keyword evidence="4" id="KW-1185">Reference proteome</keyword>
<accession>A0A5D3AQH6</accession>
<evidence type="ECO:0000256" key="2">
    <source>
        <dbReference type="SAM" id="Phobius"/>
    </source>
</evidence>
<evidence type="ECO:0000313" key="3">
    <source>
        <dbReference type="EMBL" id="TYJ51936.1"/>
    </source>
</evidence>
<protein>
    <submittedName>
        <fullName evidence="3">Uncharacterized protein</fullName>
    </submittedName>
</protein>
<keyword evidence="2" id="KW-0472">Membrane</keyword>
<feature type="transmembrane region" description="Helical" evidence="2">
    <location>
        <begin position="186"/>
        <end position="210"/>
    </location>
</feature>
<dbReference type="Proteomes" id="UP000322245">
    <property type="component" value="Unassembled WGS sequence"/>
</dbReference>
<gene>
    <name evidence="3" type="ORF">B9479_007475</name>
</gene>
<feature type="compositionally biased region" description="Polar residues" evidence="1">
    <location>
        <begin position="1"/>
        <end position="22"/>
    </location>
</feature>
<evidence type="ECO:0000256" key="1">
    <source>
        <dbReference type="SAM" id="MobiDB-lite"/>
    </source>
</evidence>
<keyword evidence="2" id="KW-1133">Transmembrane helix</keyword>